<evidence type="ECO:0000256" key="10">
    <source>
        <dbReference type="ARBA" id="ARBA00023136"/>
    </source>
</evidence>
<sequence>MLNHIRPAIVMIALFTGVLGVGYPLAVTGVAQAAFSDQANGSLVRDKAGQVVGSALVGQTFAAPGYLHPRPSAAGDGYDAAASSGSNLGPLNPDLIARVKTDADALQSEAGAKAIPADAVTASASGLDPHISPAYAELQAARIAKARGVGEGQVREVIRQHVEGRTFGVLGQPRVNVLLTNQALDARLGLLTTEGG</sequence>
<reference evidence="12 13" key="2">
    <citation type="submission" date="2017-06" db="EMBL/GenBank/DDBJ databases">
        <authorList>
            <person name="Kim H.J."/>
            <person name="Triplett B.A."/>
        </authorList>
    </citation>
    <scope>NUCLEOTIDE SEQUENCE [LARGE SCALE GENOMIC DNA]</scope>
    <source>
        <strain evidence="12 13">BZC3</strain>
    </source>
</reference>
<organism evidence="12 13">
    <name type="scientific">Brevundimonas diminuta</name>
    <name type="common">Pseudomonas diminuta</name>
    <dbReference type="NCBI Taxonomy" id="293"/>
    <lineage>
        <taxon>Bacteria</taxon>
        <taxon>Pseudomonadati</taxon>
        <taxon>Pseudomonadota</taxon>
        <taxon>Alphaproteobacteria</taxon>
        <taxon>Caulobacterales</taxon>
        <taxon>Caulobacteraceae</taxon>
        <taxon>Brevundimonas</taxon>
    </lineage>
</organism>
<name>A0A1Z3LTE5_BREDI</name>
<dbReference type="InterPro" id="IPR003820">
    <property type="entry name" value="KdpC"/>
</dbReference>
<dbReference type="GO" id="GO:0008556">
    <property type="term" value="F:P-type potassium transmembrane transporter activity"/>
    <property type="evidence" value="ECO:0007669"/>
    <property type="project" value="InterPro"/>
</dbReference>
<keyword evidence="1 11" id="KW-0813">Transport</keyword>
<dbReference type="NCBIfam" id="NF001454">
    <property type="entry name" value="PRK00315.1"/>
    <property type="match status" value="1"/>
</dbReference>
<dbReference type="PANTHER" id="PTHR30042:SF2">
    <property type="entry name" value="POTASSIUM-TRANSPORTING ATPASE KDPC SUBUNIT"/>
    <property type="match status" value="1"/>
</dbReference>
<comment type="subunit">
    <text evidence="11">The system is composed of three essential subunits: KdpA, KdpB and KdpC.</text>
</comment>
<evidence type="ECO:0000313" key="13">
    <source>
        <dbReference type="Proteomes" id="UP000197024"/>
    </source>
</evidence>
<keyword evidence="7 11" id="KW-0630">Potassium</keyword>
<evidence type="ECO:0000256" key="1">
    <source>
        <dbReference type="ARBA" id="ARBA00022448"/>
    </source>
</evidence>
<gene>
    <name evidence="11" type="primary">kdpC</name>
    <name evidence="12" type="ORF">CD943_00105</name>
</gene>
<comment type="similarity">
    <text evidence="11">Belongs to the KdpC family.</text>
</comment>
<dbReference type="PIRSF" id="PIRSF001296">
    <property type="entry name" value="K_ATPase_KdpC"/>
    <property type="match status" value="1"/>
</dbReference>
<protein>
    <recommendedName>
        <fullName evidence="11">Potassium-transporting ATPase KdpC subunit</fullName>
    </recommendedName>
    <alternativeName>
        <fullName evidence="11">ATP phosphohydrolase [potassium-transporting] C chain</fullName>
    </alternativeName>
    <alternativeName>
        <fullName evidence="11">Potassium-binding and translocating subunit C</fullName>
    </alternativeName>
    <alternativeName>
        <fullName evidence="11">Potassium-translocating ATPase C chain</fullName>
    </alternativeName>
</protein>
<keyword evidence="3 11" id="KW-0633">Potassium transport</keyword>
<dbReference type="PANTHER" id="PTHR30042">
    <property type="entry name" value="POTASSIUM-TRANSPORTING ATPASE C CHAIN"/>
    <property type="match status" value="1"/>
</dbReference>
<comment type="subcellular location">
    <subcellularLocation>
        <location evidence="11">Cell membrane</location>
        <topology evidence="11">Single-pass membrane protein</topology>
    </subcellularLocation>
</comment>
<keyword evidence="5 11" id="KW-0547">Nucleotide-binding</keyword>
<keyword evidence="9 11" id="KW-0406">Ion transport</keyword>
<dbReference type="AlphaFoldDB" id="A0A1Z3LTE5"/>
<comment type="function">
    <text evidence="11">Part of the high-affinity ATP-driven potassium transport (or Kdp) system, which catalyzes the hydrolysis of ATP coupled with the electrogenic transport of potassium into the cytoplasm. This subunit acts as a catalytic chaperone that increases the ATP-binding affinity of the ATP-hydrolyzing subunit KdpB by the formation of a transient KdpB/KdpC/ATP ternary complex.</text>
</comment>
<proteinExistence type="inferred from homology"/>
<dbReference type="EMBL" id="CP021995">
    <property type="protein sequence ID" value="ASD25440.1"/>
    <property type="molecule type" value="Genomic_DNA"/>
</dbReference>
<keyword evidence="10 11" id="KW-0472">Membrane</keyword>
<dbReference type="NCBIfam" id="TIGR00681">
    <property type="entry name" value="kdpC"/>
    <property type="match status" value="1"/>
</dbReference>
<evidence type="ECO:0000256" key="6">
    <source>
        <dbReference type="ARBA" id="ARBA00022840"/>
    </source>
</evidence>
<keyword evidence="4 11" id="KW-0812">Transmembrane</keyword>
<reference evidence="12 13" key="1">
    <citation type="submission" date="2017-06" db="EMBL/GenBank/DDBJ databases">
        <title>Biodegradation of gentamicin by bacterial consortia AMQD4 in synthetic medium and raw gentamicin sewage.</title>
        <authorList>
            <person name="Chang H."/>
            <person name="Feng Y."/>
            <person name="Li Z."/>
            <person name="Xue J."/>
            <person name="Cheng D."/>
        </authorList>
    </citation>
    <scope>NUCLEOTIDE SEQUENCE [LARGE SCALE GENOMIC DNA]</scope>
    <source>
        <strain evidence="12 13">BZC3</strain>
    </source>
</reference>
<keyword evidence="8 11" id="KW-1133">Transmembrane helix</keyword>
<dbReference type="GO" id="GO:0005886">
    <property type="term" value="C:plasma membrane"/>
    <property type="evidence" value="ECO:0007669"/>
    <property type="project" value="UniProtKB-SubCell"/>
</dbReference>
<accession>A0A1Z3LTE5</accession>
<evidence type="ECO:0000256" key="3">
    <source>
        <dbReference type="ARBA" id="ARBA00022538"/>
    </source>
</evidence>
<evidence type="ECO:0000313" key="12">
    <source>
        <dbReference type="EMBL" id="ASD25440.1"/>
    </source>
</evidence>
<evidence type="ECO:0000256" key="4">
    <source>
        <dbReference type="ARBA" id="ARBA00022692"/>
    </source>
</evidence>
<evidence type="ECO:0000256" key="8">
    <source>
        <dbReference type="ARBA" id="ARBA00022989"/>
    </source>
</evidence>
<evidence type="ECO:0000256" key="7">
    <source>
        <dbReference type="ARBA" id="ARBA00022958"/>
    </source>
</evidence>
<dbReference type="STRING" id="293.GCA_000988015_02856"/>
<keyword evidence="2 11" id="KW-1003">Cell membrane</keyword>
<dbReference type="GO" id="GO:0005524">
    <property type="term" value="F:ATP binding"/>
    <property type="evidence" value="ECO:0007669"/>
    <property type="project" value="UniProtKB-UniRule"/>
</dbReference>
<evidence type="ECO:0000256" key="2">
    <source>
        <dbReference type="ARBA" id="ARBA00022475"/>
    </source>
</evidence>
<dbReference type="HAMAP" id="MF_00276">
    <property type="entry name" value="KdpC"/>
    <property type="match status" value="1"/>
</dbReference>
<evidence type="ECO:0000256" key="9">
    <source>
        <dbReference type="ARBA" id="ARBA00023065"/>
    </source>
</evidence>
<keyword evidence="6 11" id="KW-0067">ATP-binding</keyword>
<dbReference type="RefSeq" id="WP_088409689.1">
    <property type="nucleotide sequence ID" value="NZ_CP021995.1"/>
</dbReference>
<dbReference type="Proteomes" id="UP000197024">
    <property type="component" value="Chromosome"/>
</dbReference>
<evidence type="ECO:0000256" key="5">
    <source>
        <dbReference type="ARBA" id="ARBA00022741"/>
    </source>
</evidence>
<evidence type="ECO:0000256" key="11">
    <source>
        <dbReference type="HAMAP-Rule" id="MF_00276"/>
    </source>
</evidence>
<dbReference type="Pfam" id="PF02669">
    <property type="entry name" value="KdpC"/>
    <property type="match status" value="1"/>
</dbReference>